<sequence length="94" mass="11049">MPGKDTCTPVFIAALYTIAKMWKQPKSPSVEEWIKKMWYIHTVGYYSAFKRKEIVAFSATWMDLEIFMLSEVSQTVRHQHQMLSLACESKKRTQ</sequence>
<accession>A0A5G2QCA7</accession>
<reference evidence="2" key="1">
    <citation type="submission" date="2009-11" db="EMBL/GenBank/DDBJ databases">
        <authorList>
            <consortium name="Porcine genome sequencing project"/>
        </authorList>
    </citation>
    <scope>NUCLEOTIDE SEQUENCE [LARGE SCALE GENOMIC DNA]</scope>
    <source>
        <strain evidence="2">Duroc</strain>
    </source>
</reference>
<protein>
    <recommendedName>
        <fullName evidence="3">DUF1725 domain-containing protein</fullName>
    </recommendedName>
</protein>
<keyword evidence="2" id="KW-1185">Reference proteome</keyword>
<dbReference type="InParanoid" id="A0A5G2QCA7"/>
<dbReference type="Bgee" id="ENSSSCG00000041080">
    <property type="expression patterns" value="Expressed in metanephros cortex and 15 other cell types or tissues"/>
</dbReference>
<dbReference type="AlphaFoldDB" id="A0A5G2QCA7"/>
<organism evidence="1 2">
    <name type="scientific">Sus scrofa</name>
    <name type="common">Pig</name>
    <dbReference type="NCBI Taxonomy" id="9823"/>
    <lineage>
        <taxon>Eukaryota</taxon>
        <taxon>Metazoa</taxon>
        <taxon>Chordata</taxon>
        <taxon>Craniata</taxon>
        <taxon>Vertebrata</taxon>
        <taxon>Euteleostomi</taxon>
        <taxon>Mammalia</taxon>
        <taxon>Eutheria</taxon>
        <taxon>Laurasiatheria</taxon>
        <taxon>Artiodactyla</taxon>
        <taxon>Suina</taxon>
        <taxon>Suidae</taxon>
        <taxon>Sus</taxon>
    </lineage>
</organism>
<reference evidence="1" key="2">
    <citation type="journal article" date="2020" name="Gigascience">
        <title>An improved pig reference genome sequence to enable pig genetics and genomics research.</title>
        <authorList>
            <person name="Warr A."/>
            <person name="Affara N."/>
            <person name="Aken B."/>
            <person name="Beiki H."/>
            <person name="Bickhart D.M."/>
            <person name="Billis K."/>
            <person name="Chow W."/>
            <person name="Eory L."/>
            <person name="Finlayson H.A."/>
            <person name="Flicek P."/>
            <person name="Giron C.G."/>
            <person name="Griffin D.K."/>
            <person name="Hall R."/>
            <person name="Hannum G."/>
            <person name="Hourlier T."/>
            <person name="Howe K."/>
            <person name="Hume D.A."/>
            <person name="Izuogu O."/>
            <person name="Kim K."/>
            <person name="Koren S."/>
            <person name="Liu H."/>
            <person name="Manchanda N."/>
            <person name="Martin F.J."/>
            <person name="Nonneman D.J."/>
            <person name="O'Connor R.E."/>
            <person name="Phillippy A.M."/>
            <person name="Rohrer G.A."/>
            <person name="Rosen B.D."/>
            <person name="Rund L.A."/>
            <person name="Sargent C.A."/>
            <person name="Schook L.B."/>
            <person name="Schroeder S.G."/>
            <person name="Schwartz A.S."/>
            <person name="Skinner B.M."/>
            <person name="Talbot R."/>
            <person name="Tseng E."/>
            <person name="Tuggle C.K."/>
            <person name="Watson M."/>
            <person name="Smith T.P.L."/>
            <person name="Archibald A.L."/>
        </authorList>
    </citation>
    <scope>NUCLEOTIDE SEQUENCE [LARGE SCALE GENOMIC DNA]</scope>
    <source>
        <strain evidence="1">Duroc</strain>
    </source>
</reference>
<evidence type="ECO:0000313" key="1">
    <source>
        <dbReference type="Ensembl" id="ENSSSCP00000061169.1"/>
    </source>
</evidence>
<reference evidence="1" key="3">
    <citation type="submission" date="2025-08" db="UniProtKB">
        <authorList>
            <consortium name="Ensembl"/>
        </authorList>
    </citation>
    <scope>IDENTIFICATION</scope>
</reference>
<proteinExistence type="predicted"/>
<evidence type="ECO:0008006" key="3">
    <source>
        <dbReference type="Google" id="ProtNLM"/>
    </source>
</evidence>
<dbReference type="GeneTree" id="ENSGT01150000286916"/>
<evidence type="ECO:0000313" key="2">
    <source>
        <dbReference type="Proteomes" id="UP000008227"/>
    </source>
</evidence>
<dbReference type="Ensembl" id="ENSSSCT00000090709.1">
    <property type="protein sequence ID" value="ENSSSCP00000061169.1"/>
    <property type="gene ID" value="ENSSSCG00000041080.1"/>
</dbReference>
<reference evidence="1" key="4">
    <citation type="submission" date="2025-09" db="UniProtKB">
        <authorList>
            <consortium name="Ensembl"/>
        </authorList>
    </citation>
    <scope>IDENTIFICATION</scope>
</reference>
<name>A0A5G2QCA7_PIG</name>
<dbReference type="Proteomes" id="UP000008227">
    <property type="component" value="Chromosome 4"/>
</dbReference>